<protein>
    <submittedName>
        <fullName evidence="1">DUF2922 domain-containing protein</fullName>
    </submittedName>
</protein>
<dbReference type="Proteomes" id="UP001595772">
    <property type="component" value="Unassembled WGS sequence"/>
</dbReference>
<proteinExistence type="predicted"/>
<accession>A0ABV8GXU4</accession>
<keyword evidence="2" id="KW-1185">Reference proteome</keyword>
<reference evidence="2" key="1">
    <citation type="journal article" date="2019" name="Int. J. Syst. Evol. Microbiol.">
        <title>The Global Catalogue of Microorganisms (GCM) 10K type strain sequencing project: providing services to taxonomists for standard genome sequencing and annotation.</title>
        <authorList>
            <consortium name="The Broad Institute Genomics Platform"/>
            <consortium name="The Broad Institute Genome Sequencing Center for Infectious Disease"/>
            <person name="Wu L."/>
            <person name="Ma J."/>
        </authorList>
    </citation>
    <scope>NUCLEOTIDE SEQUENCE [LARGE SCALE GENOMIC DNA]</scope>
    <source>
        <strain evidence="2">IBRC-M 10703</strain>
    </source>
</reference>
<dbReference type="RefSeq" id="WP_379497208.1">
    <property type="nucleotide sequence ID" value="NZ_JBHSAO010000008.1"/>
</dbReference>
<dbReference type="Pfam" id="PF11148">
    <property type="entry name" value="DUF2922"/>
    <property type="match status" value="1"/>
</dbReference>
<evidence type="ECO:0000313" key="1">
    <source>
        <dbReference type="EMBL" id="MFC4024723.1"/>
    </source>
</evidence>
<gene>
    <name evidence="1" type="ORF">ACFOUV_13045</name>
</gene>
<name>A0ABV8GXU4_9BACI</name>
<dbReference type="EMBL" id="JBHSAO010000008">
    <property type="protein sequence ID" value="MFC4024723.1"/>
    <property type="molecule type" value="Genomic_DNA"/>
</dbReference>
<dbReference type="InterPro" id="IPR021321">
    <property type="entry name" value="DUF2922"/>
</dbReference>
<comment type="caution">
    <text evidence="1">The sequence shown here is derived from an EMBL/GenBank/DDBJ whole genome shotgun (WGS) entry which is preliminary data.</text>
</comment>
<evidence type="ECO:0000313" key="2">
    <source>
        <dbReference type="Proteomes" id="UP001595772"/>
    </source>
</evidence>
<organism evidence="1 2">
    <name type="scientific">Oceanobacillus longus</name>
    <dbReference type="NCBI Taxonomy" id="930120"/>
    <lineage>
        <taxon>Bacteria</taxon>
        <taxon>Bacillati</taxon>
        <taxon>Bacillota</taxon>
        <taxon>Bacilli</taxon>
        <taxon>Bacillales</taxon>
        <taxon>Bacillaceae</taxon>
        <taxon>Oceanobacillus</taxon>
    </lineage>
</organism>
<sequence>MKKLEMKFTNQDGKIVTYSLDKPIEPVNVASVHAAMDEIISQNAFTSTGGDLIEKKSARLVERIVEDIELG</sequence>